<protein>
    <submittedName>
        <fullName evidence="1">Uncharacterized protein</fullName>
    </submittedName>
</protein>
<gene>
    <name evidence="1" type="ORF">METZ01_LOCUS414175</name>
</gene>
<dbReference type="EMBL" id="UINC01161880">
    <property type="protein sequence ID" value="SVD61321.1"/>
    <property type="molecule type" value="Genomic_DNA"/>
</dbReference>
<evidence type="ECO:0000313" key="1">
    <source>
        <dbReference type="EMBL" id="SVD61321.1"/>
    </source>
</evidence>
<name>A0A382WTF0_9ZZZZ</name>
<accession>A0A382WTF0</accession>
<reference evidence="1" key="1">
    <citation type="submission" date="2018-05" db="EMBL/GenBank/DDBJ databases">
        <authorList>
            <person name="Lanie J.A."/>
            <person name="Ng W.-L."/>
            <person name="Kazmierczak K.M."/>
            <person name="Andrzejewski T.M."/>
            <person name="Davidsen T.M."/>
            <person name="Wayne K.J."/>
            <person name="Tettelin H."/>
            <person name="Glass J.I."/>
            <person name="Rusch D."/>
            <person name="Podicherti R."/>
            <person name="Tsui H.-C.T."/>
            <person name="Winkler M.E."/>
        </authorList>
    </citation>
    <scope>NUCLEOTIDE SEQUENCE</scope>
</reference>
<organism evidence="1">
    <name type="scientific">marine metagenome</name>
    <dbReference type="NCBI Taxonomy" id="408172"/>
    <lineage>
        <taxon>unclassified sequences</taxon>
        <taxon>metagenomes</taxon>
        <taxon>ecological metagenomes</taxon>
    </lineage>
</organism>
<dbReference type="AlphaFoldDB" id="A0A382WTF0"/>
<proteinExistence type="predicted"/>
<sequence length="54" mass="6060">MSETKIFRKKDLDLEPVKGMKTIGLVNVSFSDKLGAGIGVFEDCSIPWHITYDE</sequence>
<feature type="non-terminal residue" evidence="1">
    <location>
        <position position="54"/>
    </location>
</feature>